<sequence>MSEEETTEVGPNDIVIHLVNPYKCGICELEFLEKSVFKDHMFSHLEQIKQERPSSQMVMTIALPPETPGGVTVTRDILQLGEDGSIKQVLQPPSNITLNQVQPLRELEEAGVIKLEPPKPATSLLRSGGPNENLPIISEGQTIVPQDLVPVVAPAPQPLIQGRVGSVTGQRLESQSLLKDTLVKSGIGEPGEGVDVSNSAFIPNKDGTFSFAFKGSNEEMQHIQIIRSDGIKTEVLMELGSEKEDMMRPLRTMRVAGRMSGTNKNNQCDLCGKVLSSSTNLLRHKMYHSSERPFVCEVCNKGFKDISNLKKHTQIHKRIFPCYLCKKSFLRKSQLEVHLRRHESRTTFVKTGNSSKEVSMRTFVDVDGTRVEEMSMTALGGQTFEYKNRIVKADASGLEDPMKQNSTDNTDPINSVLDSSATTESLLETEQGDVGLETKSDQIEGEKPVDKIFTVTMEGLQETTVPVNAMNRDQPATLGPGDSAEELTQDIKFPPLPDDFVKVYQCGHCGKRTVQRGNMMRHLIHHLKDRPFSCDECSKRFVDKGELFKHKKTHTKPYRCPQCNGAFAHNVQLVKHLEKECLGNMENLNYTVMEDGQTYKCDICGVEMKRLGNMIKHVGTHKSGSNRSNWNQDAVFNTKLIPTPKSSPGKPSAPYFYDSSRRAFFCGFCSKSFWRKASVHRHIQFHIRNNDQYKCTECDKSFPSTKTLQRHALIHSKPFKCDLCPLAFSRKLFLEAHKRKHNASEVPVETADYGLMKDNSGYFCKHCNLTLAKKYRMMSHVKRHVSDRPHECPTCNKCFSASHLLIKHKKAHKKLFVCKKCGETFGHKFSLDIHLKRKHPQQQRFAIENLPSFAANFETKGDGSEKHPCSYCGAPFSRMIIKLNHEKKCREESKVVERLSDGGGYKCKICGKTATLKHNLMVHVRKHDSVKIIDTGGKIVLAEGTLTGASPSTTRKLMSNSAEKKPKKRKLSVAKSESDGSKEAFAFDDDSFEEEEDLEDDTDNRYKRTPGGYACVKCRRKFTDKDTLARHLETHEAEAGENVTGKEKENAQGKSIKLLDVEVTKEGFESKGEAHQQTEIVTEVVADVETAVSENVVRDSAPSEMKEDSKPKAQKTKIRMTQQSPKNARHKSTPSTQKIKTEPIKTPVVVIQSLEESASPIRSGGRPARAQKIPSRFLE</sequence>
<feature type="domain" description="C2H2-type" evidence="12">
    <location>
        <begin position="762"/>
        <end position="789"/>
    </location>
</feature>
<dbReference type="PANTHER" id="PTHR24376:SF235">
    <property type="entry name" value="C2H2-TYPE DOMAIN-CONTAINING PROTEIN"/>
    <property type="match status" value="1"/>
</dbReference>
<feature type="domain" description="C2H2-type" evidence="12">
    <location>
        <begin position="790"/>
        <end position="812"/>
    </location>
</feature>
<feature type="domain" description="C2H2-type" evidence="12">
    <location>
        <begin position="816"/>
        <end position="844"/>
    </location>
</feature>
<feature type="compositionally biased region" description="Polar residues" evidence="11">
    <location>
        <begin position="403"/>
        <end position="416"/>
    </location>
</feature>
<feature type="domain" description="C2H2-type" evidence="12">
    <location>
        <begin position="1013"/>
        <end position="1040"/>
    </location>
</feature>
<keyword evidence="6" id="KW-0805">Transcription regulation</keyword>
<feature type="domain" description="C2H2-type" evidence="12">
    <location>
        <begin position="532"/>
        <end position="559"/>
    </location>
</feature>
<organism evidence="13 14">
    <name type="scientific">Plakobranchus ocellatus</name>
    <dbReference type="NCBI Taxonomy" id="259542"/>
    <lineage>
        <taxon>Eukaryota</taxon>
        <taxon>Metazoa</taxon>
        <taxon>Spiralia</taxon>
        <taxon>Lophotrochozoa</taxon>
        <taxon>Mollusca</taxon>
        <taxon>Gastropoda</taxon>
        <taxon>Heterobranchia</taxon>
        <taxon>Euthyneura</taxon>
        <taxon>Panpulmonata</taxon>
        <taxon>Sacoglossa</taxon>
        <taxon>Placobranchoidea</taxon>
        <taxon>Plakobranchidae</taxon>
        <taxon>Plakobranchus</taxon>
    </lineage>
</organism>
<keyword evidence="14" id="KW-1185">Reference proteome</keyword>
<feature type="domain" description="C2H2-type" evidence="12">
    <location>
        <begin position="504"/>
        <end position="531"/>
    </location>
</feature>
<protein>
    <submittedName>
        <fullName evidence="13">Zinc finger protein 91</fullName>
    </submittedName>
</protein>
<keyword evidence="5" id="KW-0862">Zinc</keyword>
<gene>
    <name evidence="13" type="ORF">PoB_002840600</name>
</gene>
<dbReference type="GO" id="GO:0005634">
    <property type="term" value="C:nucleus"/>
    <property type="evidence" value="ECO:0007669"/>
    <property type="project" value="UniProtKB-SubCell"/>
</dbReference>
<dbReference type="EMBL" id="BLXT01003551">
    <property type="protein sequence ID" value="GFO01901.1"/>
    <property type="molecule type" value="Genomic_DNA"/>
</dbReference>
<name>A0AAV3ZS62_9GAST</name>
<dbReference type="FunFam" id="3.30.160.60:FF:001289">
    <property type="entry name" value="Zinc finger protein 574"/>
    <property type="match status" value="1"/>
</dbReference>
<evidence type="ECO:0000256" key="6">
    <source>
        <dbReference type="ARBA" id="ARBA00023015"/>
    </source>
</evidence>
<feature type="region of interest" description="Disordered" evidence="11">
    <location>
        <begin position="1156"/>
        <end position="1179"/>
    </location>
</feature>
<dbReference type="PANTHER" id="PTHR24376">
    <property type="entry name" value="ZINC FINGER PROTEIN"/>
    <property type="match status" value="1"/>
</dbReference>
<keyword evidence="9" id="KW-0539">Nucleus</keyword>
<evidence type="ECO:0000256" key="7">
    <source>
        <dbReference type="ARBA" id="ARBA00023125"/>
    </source>
</evidence>
<feature type="compositionally biased region" description="Acidic residues" evidence="11">
    <location>
        <begin position="986"/>
        <end position="1002"/>
    </location>
</feature>
<proteinExistence type="predicted"/>
<dbReference type="PROSITE" id="PS00028">
    <property type="entry name" value="ZINC_FINGER_C2H2_1"/>
    <property type="match status" value="13"/>
</dbReference>
<dbReference type="GO" id="GO:0001228">
    <property type="term" value="F:DNA-binding transcription activator activity, RNA polymerase II-specific"/>
    <property type="evidence" value="ECO:0007669"/>
    <property type="project" value="TreeGrafter"/>
</dbReference>
<dbReference type="SUPFAM" id="SSF57667">
    <property type="entry name" value="beta-beta-alpha zinc fingers"/>
    <property type="match status" value="7"/>
</dbReference>
<reference evidence="13 14" key="1">
    <citation type="journal article" date="2021" name="Elife">
        <title>Chloroplast acquisition without the gene transfer in kleptoplastic sea slugs, Plakobranchus ocellatus.</title>
        <authorList>
            <person name="Maeda T."/>
            <person name="Takahashi S."/>
            <person name="Yoshida T."/>
            <person name="Shimamura S."/>
            <person name="Takaki Y."/>
            <person name="Nagai Y."/>
            <person name="Toyoda A."/>
            <person name="Suzuki Y."/>
            <person name="Arimoto A."/>
            <person name="Ishii H."/>
            <person name="Satoh N."/>
            <person name="Nishiyama T."/>
            <person name="Hasebe M."/>
            <person name="Maruyama T."/>
            <person name="Minagawa J."/>
            <person name="Obokata J."/>
            <person name="Shigenobu S."/>
        </authorList>
    </citation>
    <scope>NUCLEOTIDE SEQUENCE [LARGE SCALE GENOMIC DNA]</scope>
</reference>
<evidence type="ECO:0000256" key="10">
    <source>
        <dbReference type="PROSITE-ProRule" id="PRU00042"/>
    </source>
</evidence>
<evidence type="ECO:0000256" key="2">
    <source>
        <dbReference type="ARBA" id="ARBA00022723"/>
    </source>
</evidence>
<accession>A0AAV3ZS62</accession>
<feature type="domain" description="C2H2-type" evidence="12">
    <location>
        <begin position="266"/>
        <end position="293"/>
    </location>
</feature>
<comment type="caution">
    <text evidence="13">The sequence shown here is derived from an EMBL/GenBank/DDBJ whole genome shotgun (WGS) entry which is preliminary data.</text>
</comment>
<feature type="domain" description="C2H2-type" evidence="12">
    <location>
        <begin position="905"/>
        <end position="932"/>
    </location>
</feature>
<dbReference type="InterPro" id="IPR036236">
    <property type="entry name" value="Znf_C2H2_sf"/>
</dbReference>
<dbReference type="AlphaFoldDB" id="A0AAV3ZS62"/>
<evidence type="ECO:0000256" key="9">
    <source>
        <dbReference type="ARBA" id="ARBA00023242"/>
    </source>
</evidence>
<evidence type="ECO:0000256" key="8">
    <source>
        <dbReference type="ARBA" id="ARBA00023163"/>
    </source>
</evidence>
<feature type="domain" description="C2H2-type" evidence="12">
    <location>
        <begin position="320"/>
        <end position="347"/>
    </location>
</feature>
<evidence type="ECO:0000256" key="3">
    <source>
        <dbReference type="ARBA" id="ARBA00022737"/>
    </source>
</evidence>
<feature type="domain" description="C2H2-type" evidence="12">
    <location>
        <begin position="693"/>
        <end position="720"/>
    </location>
</feature>
<comment type="subcellular location">
    <subcellularLocation>
        <location evidence="1">Nucleus</location>
    </subcellularLocation>
</comment>
<dbReference type="SMART" id="SM00355">
    <property type="entry name" value="ZnF_C2H2"/>
    <property type="match status" value="17"/>
</dbReference>
<evidence type="ECO:0000259" key="12">
    <source>
        <dbReference type="PROSITE" id="PS50157"/>
    </source>
</evidence>
<dbReference type="PROSITE" id="PS50157">
    <property type="entry name" value="ZINC_FINGER_C2H2_2"/>
    <property type="match status" value="13"/>
</dbReference>
<dbReference type="GO" id="GO:0008270">
    <property type="term" value="F:zinc ion binding"/>
    <property type="evidence" value="ECO:0007669"/>
    <property type="project" value="UniProtKB-KW"/>
</dbReference>
<keyword evidence="2" id="KW-0479">Metal-binding</keyword>
<dbReference type="Pfam" id="PF00096">
    <property type="entry name" value="zf-C2H2"/>
    <property type="match status" value="9"/>
</dbReference>
<feature type="region of interest" description="Disordered" evidence="11">
    <location>
        <begin position="949"/>
        <end position="1005"/>
    </location>
</feature>
<keyword evidence="8" id="KW-0804">Transcription</keyword>
<evidence type="ECO:0000313" key="14">
    <source>
        <dbReference type="Proteomes" id="UP000735302"/>
    </source>
</evidence>
<evidence type="ECO:0000256" key="5">
    <source>
        <dbReference type="ARBA" id="ARBA00022833"/>
    </source>
</evidence>
<feature type="compositionally biased region" description="Polar residues" evidence="11">
    <location>
        <begin position="949"/>
        <end position="961"/>
    </location>
</feature>
<evidence type="ECO:0000256" key="1">
    <source>
        <dbReference type="ARBA" id="ARBA00004123"/>
    </source>
</evidence>
<dbReference type="Proteomes" id="UP000735302">
    <property type="component" value="Unassembled WGS sequence"/>
</dbReference>
<dbReference type="GO" id="GO:0000978">
    <property type="term" value="F:RNA polymerase II cis-regulatory region sequence-specific DNA binding"/>
    <property type="evidence" value="ECO:0007669"/>
    <property type="project" value="TreeGrafter"/>
</dbReference>
<keyword evidence="7" id="KW-0238">DNA-binding</keyword>
<dbReference type="FunFam" id="3.30.160.60:FF:000325">
    <property type="entry name" value="ZFP90 zinc finger protein"/>
    <property type="match status" value="1"/>
</dbReference>
<dbReference type="Gene3D" id="3.30.160.60">
    <property type="entry name" value="Classic Zinc Finger"/>
    <property type="match status" value="10"/>
</dbReference>
<dbReference type="InterPro" id="IPR013087">
    <property type="entry name" value="Znf_C2H2_type"/>
</dbReference>
<evidence type="ECO:0000256" key="11">
    <source>
        <dbReference type="SAM" id="MobiDB-lite"/>
    </source>
</evidence>
<keyword evidence="4 10" id="KW-0863">Zinc-finger</keyword>
<feature type="domain" description="C2H2-type" evidence="12">
    <location>
        <begin position="719"/>
        <end position="746"/>
    </location>
</feature>
<evidence type="ECO:0000313" key="13">
    <source>
        <dbReference type="EMBL" id="GFO01901.1"/>
    </source>
</evidence>
<feature type="domain" description="C2H2-type" evidence="12">
    <location>
        <begin position="294"/>
        <end position="321"/>
    </location>
</feature>
<feature type="region of interest" description="Disordered" evidence="11">
    <location>
        <begin position="1095"/>
        <end position="1144"/>
    </location>
</feature>
<feature type="domain" description="C2H2-type" evidence="12">
    <location>
        <begin position="664"/>
        <end position="691"/>
    </location>
</feature>
<feature type="region of interest" description="Disordered" evidence="11">
    <location>
        <begin position="397"/>
        <end position="416"/>
    </location>
</feature>
<keyword evidence="3" id="KW-0677">Repeat</keyword>
<evidence type="ECO:0000256" key="4">
    <source>
        <dbReference type="ARBA" id="ARBA00022771"/>
    </source>
</evidence>